<accession>A0A7J7KSS7</accession>
<sequence length="141" mass="16694">MSYEKPIEPQWVKKPREKQPLWKEWDYQANKRGIRHTVYSVNGDEYTGEWLNNLKHGKGTYTWKTNKAIFDGDWANGKRNGFGTYSLPKGVGYRKVYAGGWKNDKRHGYGTNFYTDDEYYEGEWYADNRSGWGRMYYADGT</sequence>
<dbReference type="Gene3D" id="2.20.110.10">
    <property type="entry name" value="Histone H3 K4-specific methyltransferase SET7/9 N-terminal domain"/>
    <property type="match status" value="2"/>
</dbReference>
<dbReference type="InterPro" id="IPR052472">
    <property type="entry name" value="MORN3"/>
</dbReference>
<dbReference type="Proteomes" id="UP000593567">
    <property type="component" value="Unassembled WGS sequence"/>
</dbReference>
<keyword evidence="2" id="KW-0677">Repeat</keyword>
<gene>
    <name evidence="6" type="ORF">EB796_000489</name>
</gene>
<evidence type="ECO:0000256" key="1">
    <source>
        <dbReference type="ARBA" id="ARBA00004218"/>
    </source>
</evidence>
<dbReference type="GO" id="GO:0001669">
    <property type="term" value="C:acrosomal vesicle"/>
    <property type="evidence" value="ECO:0007669"/>
    <property type="project" value="UniProtKB-SubCell"/>
</dbReference>
<comment type="subcellular location">
    <subcellularLocation>
        <location evidence="1">Cytoplasmic vesicle</location>
        <location evidence="1">Secretory vesicle</location>
        <location evidence="1">Acrosome</location>
    </subcellularLocation>
</comment>
<dbReference type="InterPro" id="IPR003409">
    <property type="entry name" value="MORN"/>
</dbReference>
<evidence type="ECO:0000256" key="5">
    <source>
        <dbReference type="ARBA" id="ARBA00045851"/>
    </source>
</evidence>
<dbReference type="Pfam" id="PF02493">
    <property type="entry name" value="MORN"/>
    <property type="match status" value="4"/>
</dbReference>
<reference evidence="6" key="1">
    <citation type="submission" date="2020-06" db="EMBL/GenBank/DDBJ databases">
        <title>Draft genome of Bugula neritina, a colonial animal packing powerful symbionts and potential medicines.</title>
        <authorList>
            <person name="Rayko M."/>
        </authorList>
    </citation>
    <scope>NUCLEOTIDE SEQUENCE [LARGE SCALE GENOMIC DNA]</scope>
    <source>
        <strain evidence="6">Kwan_BN1</strain>
    </source>
</reference>
<comment type="caution">
    <text evidence="6">The sequence shown here is derived from an EMBL/GenBank/DDBJ whole genome shotgun (WGS) entry which is preliminary data.</text>
</comment>
<proteinExistence type="predicted"/>
<comment type="function">
    <text evidence="5">Assembles a suppression complex (suppresome) by tethering SIRT1 and MDM2 to regulate composite modifications of p53/TP53. Confers both deacetylation-mediated functional inactivation, by SIRT1, and ubiquitination-dependent degradation, by MDM2, of p53/TP53, promoting a proliferative and cell survival behaviors. May play a role in the regulation of spermatogenesis.</text>
</comment>
<dbReference type="OrthoDB" id="270720at2759"/>
<evidence type="ECO:0000256" key="2">
    <source>
        <dbReference type="ARBA" id="ARBA00022737"/>
    </source>
</evidence>
<keyword evidence="7" id="KW-1185">Reference proteome</keyword>
<keyword evidence="3" id="KW-0968">Cytoplasmic vesicle</keyword>
<dbReference type="PANTHER" id="PTHR46511:SF1">
    <property type="entry name" value="MORN REPEAT-CONTAINING PROTEIN 3"/>
    <property type="match status" value="1"/>
</dbReference>
<dbReference type="SMART" id="SM00698">
    <property type="entry name" value="MORN"/>
    <property type="match status" value="4"/>
</dbReference>
<name>A0A7J7KSS7_BUGNE</name>
<organism evidence="6 7">
    <name type="scientific">Bugula neritina</name>
    <name type="common">Brown bryozoan</name>
    <name type="synonym">Sertularia neritina</name>
    <dbReference type="NCBI Taxonomy" id="10212"/>
    <lineage>
        <taxon>Eukaryota</taxon>
        <taxon>Metazoa</taxon>
        <taxon>Spiralia</taxon>
        <taxon>Lophotrochozoa</taxon>
        <taxon>Bryozoa</taxon>
        <taxon>Gymnolaemata</taxon>
        <taxon>Cheilostomatida</taxon>
        <taxon>Flustrina</taxon>
        <taxon>Buguloidea</taxon>
        <taxon>Bugulidae</taxon>
        <taxon>Bugula</taxon>
    </lineage>
</organism>
<evidence type="ECO:0000313" key="6">
    <source>
        <dbReference type="EMBL" id="KAF6041217.1"/>
    </source>
</evidence>
<evidence type="ECO:0000313" key="7">
    <source>
        <dbReference type="Proteomes" id="UP000593567"/>
    </source>
</evidence>
<dbReference type="SUPFAM" id="SSF82185">
    <property type="entry name" value="Histone H3 K4-specific methyltransferase SET7/9 N-terminal domain"/>
    <property type="match status" value="1"/>
</dbReference>
<evidence type="ECO:0000256" key="3">
    <source>
        <dbReference type="ARBA" id="ARBA00023329"/>
    </source>
</evidence>
<protein>
    <recommendedName>
        <fullName evidence="4">MORN repeat-containing protein 3</fullName>
    </recommendedName>
</protein>
<dbReference type="PANTHER" id="PTHR46511">
    <property type="entry name" value="MORN REPEAT-CONTAINING PROTEIN 3"/>
    <property type="match status" value="1"/>
</dbReference>
<dbReference type="EMBL" id="VXIV02000068">
    <property type="protein sequence ID" value="KAF6041217.1"/>
    <property type="molecule type" value="Genomic_DNA"/>
</dbReference>
<dbReference type="AlphaFoldDB" id="A0A7J7KSS7"/>
<evidence type="ECO:0000256" key="4">
    <source>
        <dbReference type="ARBA" id="ARBA00039854"/>
    </source>
</evidence>